<evidence type="ECO:0000313" key="5">
    <source>
        <dbReference type="EMBL" id="QGU00206.1"/>
    </source>
</evidence>
<proteinExistence type="predicted"/>
<evidence type="ECO:0000256" key="2">
    <source>
        <dbReference type="ARBA" id="ARBA00023004"/>
    </source>
</evidence>
<keyword evidence="6" id="KW-1185">Reference proteome</keyword>
<dbReference type="GO" id="GO:0046872">
    <property type="term" value="F:metal ion binding"/>
    <property type="evidence" value="ECO:0007669"/>
    <property type="project" value="UniProtKB-KW"/>
</dbReference>
<dbReference type="InterPro" id="IPR027417">
    <property type="entry name" value="P-loop_NTPase"/>
</dbReference>
<name>A0A6I6DC76_9FIRM</name>
<dbReference type="GO" id="GO:0051536">
    <property type="term" value="F:iron-sulfur cluster binding"/>
    <property type="evidence" value="ECO:0007669"/>
    <property type="project" value="UniProtKB-KW"/>
</dbReference>
<dbReference type="Gene3D" id="3.30.70.20">
    <property type="match status" value="1"/>
</dbReference>
<evidence type="ECO:0000313" key="6">
    <source>
        <dbReference type="Proteomes" id="UP000426444"/>
    </source>
</evidence>
<dbReference type="PROSITE" id="PS51379">
    <property type="entry name" value="4FE4S_FER_2"/>
    <property type="match status" value="2"/>
</dbReference>
<evidence type="ECO:0000259" key="4">
    <source>
        <dbReference type="PROSITE" id="PS51379"/>
    </source>
</evidence>
<evidence type="ECO:0000256" key="1">
    <source>
        <dbReference type="ARBA" id="ARBA00022723"/>
    </source>
</evidence>
<feature type="domain" description="4Fe-4S ferredoxin-type" evidence="4">
    <location>
        <begin position="59"/>
        <end position="88"/>
    </location>
</feature>
<protein>
    <submittedName>
        <fullName evidence="5">MinD superfamily P-loop ATPase containing an inserted ferredoxin domain</fullName>
    </submittedName>
</protein>
<dbReference type="PANTHER" id="PTHR43063:SF1">
    <property type="entry name" value="4FE-4S CLUSTER CONTAINING PARA FAMILY ATPASE PROTEIN"/>
    <property type="match status" value="1"/>
</dbReference>
<dbReference type="EMBL" id="CP046457">
    <property type="protein sequence ID" value="QGU00206.1"/>
    <property type="molecule type" value="Genomic_DNA"/>
</dbReference>
<organism evidence="5 6">
    <name type="scientific">Candidatus Syntrophocurvum alkaliphilum</name>
    <dbReference type="NCBI Taxonomy" id="2293317"/>
    <lineage>
        <taxon>Bacteria</taxon>
        <taxon>Bacillati</taxon>
        <taxon>Bacillota</taxon>
        <taxon>Clostridia</taxon>
        <taxon>Eubacteriales</taxon>
        <taxon>Syntrophomonadaceae</taxon>
        <taxon>Candidatus Syntrophocurvum</taxon>
    </lineage>
</organism>
<dbReference type="Pfam" id="PF01656">
    <property type="entry name" value="CbiA"/>
    <property type="match status" value="1"/>
</dbReference>
<dbReference type="SUPFAM" id="SSF52540">
    <property type="entry name" value="P-loop containing nucleoside triphosphate hydrolases"/>
    <property type="match status" value="1"/>
</dbReference>
<dbReference type="Proteomes" id="UP000426444">
    <property type="component" value="Chromosome"/>
</dbReference>
<keyword evidence="2" id="KW-0408">Iron</keyword>
<dbReference type="InterPro" id="IPR002586">
    <property type="entry name" value="CobQ/CobB/MinD/ParA_Nub-bd_dom"/>
</dbReference>
<dbReference type="AlphaFoldDB" id="A0A6I6DC76"/>
<keyword evidence="3" id="KW-0411">Iron-sulfur</keyword>
<dbReference type="PANTHER" id="PTHR43063">
    <property type="entry name" value="4FE-4S CLUSTER CONTAINING PARA FAMILY ATPASE PROTEIN"/>
    <property type="match status" value="1"/>
</dbReference>
<keyword evidence="1" id="KW-0479">Metal-binding</keyword>
<dbReference type="InterPro" id="IPR017900">
    <property type="entry name" value="4Fe4S_Fe_S_CS"/>
</dbReference>
<dbReference type="Pfam" id="PF00037">
    <property type="entry name" value="Fer4"/>
    <property type="match status" value="2"/>
</dbReference>
<evidence type="ECO:0000256" key="3">
    <source>
        <dbReference type="ARBA" id="ARBA00023014"/>
    </source>
</evidence>
<dbReference type="PROSITE" id="PS00198">
    <property type="entry name" value="4FE4S_FER_1"/>
    <property type="match status" value="1"/>
</dbReference>
<dbReference type="InterPro" id="IPR017896">
    <property type="entry name" value="4Fe4S_Fe-S-bd"/>
</dbReference>
<dbReference type="SUPFAM" id="SSF54862">
    <property type="entry name" value="4Fe-4S ferredoxins"/>
    <property type="match status" value="1"/>
</dbReference>
<feature type="domain" description="4Fe-4S ferredoxin-type" evidence="4">
    <location>
        <begin position="89"/>
        <end position="117"/>
    </location>
</feature>
<sequence>MKIAVASGKGGTGKTFLAMCLAQKLAEVDPIVLDTDVEEPNIGLFLQHNIVQTKNVSRPVPGIDYDKCTLCGECAEVCNFNALAVLADEITLFPELCHSCGACSYLCPENAINEIDYYIGSIEIAKLVHGGQIFTGRLKIGEAYSPPLINAVKDYATNASVVIMDCPPGTTCPMIEAIRGVDFCILAVEPTPFGLHDLNLALEAVHMLKIPCGLVINKWDGDEGVIKELKEKYNLPVLGKIPFSVELASAYAKGEDVFTILPELQEIIESLLDQVRSECRERNISY</sequence>
<reference evidence="6" key="1">
    <citation type="journal article" date="2019" name="Microbiology">
        <title>Complete Genome Sequence of an Uncultured Bacterium of the Candidate Phylum Bipolaricaulota.</title>
        <authorList>
            <person name="Kadnikov V.V."/>
            <person name="Mardanov A.V."/>
            <person name="Beletsky A.V."/>
            <person name="Frank Y.A."/>
            <person name="Karnachuk O.V."/>
            <person name="Ravin N.V."/>
        </authorList>
    </citation>
    <scope>NUCLEOTIDE SEQUENCE [LARGE SCALE GENOMIC DNA]</scope>
</reference>
<gene>
    <name evidence="5" type="ORF">SYNTR_1612</name>
</gene>
<dbReference type="Gene3D" id="3.40.50.300">
    <property type="entry name" value="P-loop containing nucleotide triphosphate hydrolases"/>
    <property type="match status" value="2"/>
</dbReference>
<dbReference type="KEGG" id="salq:SYNTR_1612"/>
<accession>A0A6I6DC76</accession>